<comment type="caution">
    <text evidence="2">The sequence shown here is derived from an EMBL/GenBank/DDBJ whole genome shotgun (WGS) entry which is preliminary data.</text>
</comment>
<evidence type="ECO:0000313" key="2">
    <source>
        <dbReference type="EMBL" id="KAJ3832851.1"/>
    </source>
</evidence>
<dbReference type="EMBL" id="MU806835">
    <property type="protein sequence ID" value="KAJ3832851.1"/>
    <property type="molecule type" value="Genomic_DNA"/>
</dbReference>
<organism evidence="2 3">
    <name type="scientific">Lentinula raphanica</name>
    <dbReference type="NCBI Taxonomy" id="153919"/>
    <lineage>
        <taxon>Eukaryota</taxon>
        <taxon>Fungi</taxon>
        <taxon>Dikarya</taxon>
        <taxon>Basidiomycota</taxon>
        <taxon>Agaricomycotina</taxon>
        <taxon>Agaricomycetes</taxon>
        <taxon>Agaricomycetidae</taxon>
        <taxon>Agaricales</taxon>
        <taxon>Marasmiineae</taxon>
        <taxon>Omphalotaceae</taxon>
        <taxon>Lentinula</taxon>
    </lineage>
</organism>
<feature type="compositionally biased region" description="Gly residues" evidence="1">
    <location>
        <begin position="366"/>
        <end position="376"/>
    </location>
</feature>
<dbReference type="Proteomes" id="UP001163846">
    <property type="component" value="Unassembled WGS sequence"/>
</dbReference>
<protein>
    <submittedName>
        <fullName evidence="2">Uncharacterized protein</fullName>
    </submittedName>
</protein>
<keyword evidence="3" id="KW-1185">Reference proteome</keyword>
<feature type="compositionally biased region" description="Basic residues" evidence="1">
    <location>
        <begin position="343"/>
        <end position="359"/>
    </location>
</feature>
<accession>A0AA38NYI3</accession>
<dbReference type="AlphaFoldDB" id="A0AA38NYI3"/>
<reference evidence="2" key="1">
    <citation type="submission" date="2022-08" db="EMBL/GenBank/DDBJ databases">
        <authorList>
            <consortium name="DOE Joint Genome Institute"/>
            <person name="Min B."/>
            <person name="Riley R."/>
            <person name="Sierra-Patev S."/>
            <person name="Naranjo-Ortiz M."/>
            <person name="Looney B."/>
            <person name="Konkel Z."/>
            <person name="Slot J.C."/>
            <person name="Sakamoto Y."/>
            <person name="Steenwyk J.L."/>
            <person name="Rokas A."/>
            <person name="Carro J."/>
            <person name="Camarero S."/>
            <person name="Ferreira P."/>
            <person name="Molpeceres G."/>
            <person name="Ruiz-Duenas F.J."/>
            <person name="Serrano A."/>
            <person name="Henrissat B."/>
            <person name="Drula E."/>
            <person name="Hughes K.W."/>
            <person name="Mata J.L."/>
            <person name="Ishikawa N.K."/>
            <person name="Vargas-Isla R."/>
            <person name="Ushijima S."/>
            <person name="Smith C.A."/>
            <person name="Ahrendt S."/>
            <person name="Andreopoulos W."/>
            <person name="He G."/>
            <person name="Labutti K."/>
            <person name="Lipzen A."/>
            <person name="Ng V."/>
            <person name="Sandor L."/>
            <person name="Barry K."/>
            <person name="Martinez A.T."/>
            <person name="Xiao Y."/>
            <person name="Gibbons J.G."/>
            <person name="Terashima K."/>
            <person name="Hibbett D.S."/>
            <person name="Grigoriev I.V."/>
        </authorList>
    </citation>
    <scope>NUCLEOTIDE SEQUENCE</scope>
    <source>
        <strain evidence="2">TFB9207</strain>
    </source>
</reference>
<proteinExistence type="predicted"/>
<gene>
    <name evidence="2" type="ORF">F5878DRAFT_666187</name>
</gene>
<evidence type="ECO:0000313" key="3">
    <source>
        <dbReference type="Proteomes" id="UP001163846"/>
    </source>
</evidence>
<name>A0AA38NYI3_9AGAR</name>
<sequence length="384" mass="43751">MLLPLFDSRLLSYRLPRSLLLTACLLNTFVAAPPSKRELAPRDVREPVKYDLQLMKWKATGHDGAEVETTCLYFGNWNKLCSPYTLSADIRLKPNIFPVSFLPDTSWNQIGGSRISLGEAQFASESYRDHILQVTRLPPYTGIPLEDIHNFMIYLSTSFSATETKFVVTADTMEKWKQTLIEESSIKFEVKEYVYESSYHKSGDIIFYVGTNFFDFRVKESADTVTPSPLVEVRRTFPGHLCFRNDTVMKDVLSQIDKISRSKSDLPLPNWFIELVSQKGYQLDMKNLPNWIHPWLRFDGVMESLRTTNSGWIFDTDTVKVLSSNTLESWKSMRIIRLSALIRQKKTSSKPPRPSHKVMKPATKTGRGGGRSGGSSGRAPKTIQ</sequence>
<feature type="region of interest" description="Disordered" evidence="1">
    <location>
        <begin position="343"/>
        <end position="384"/>
    </location>
</feature>
<evidence type="ECO:0000256" key="1">
    <source>
        <dbReference type="SAM" id="MobiDB-lite"/>
    </source>
</evidence>